<dbReference type="InterPro" id="IPR050624">
    <property type="entry name" value="HTH-type_Tx_Regulator"/>
</dbReference>
<evidence type="ECO:0000313" key="5">
    <source>
        <dbReference type="Proteomes" id="UP000181899"/>
    </source>
</evidence>
<feature type="domain" description="HTH tetR-type" evidence="3">
    <location>
        <begin position="26"/>
        <end position="86"/>
    </location>
</feature>
<dbReference type="PROSITE" id="PS50977">
    <property type="entry name" value="HTH_TETR_2"/>
    <property type="match status" value="1"/>
</dbReference>
<dbReference type="eggNOG" id="COG1309">
    <property type="taxonomic scope" value="Bacteria"/>
</dbReference>
<organism evidence="4 5">
    <name type="scientific">Proteiniclasticum ruminis</name>
    <dbReference type="NCBI Taxonomy" id="398199"/>
    <lineage>
        <taxon>Bacteria</taxon>
        <taxon>Bacillati</taxon>
        <taxon>Bacillota</taxon>
        <taxon>Clostridia</taxon>
        <taxon>Eubacteriales</taxon>
        <taxon>Clostridiaceae</taxon>
        <taxon>Proteiniclasticum</taxon>
    </lineage>
</organism>
<dbReference type="AlphaFoldDB" id="A0A1I4YX92"/>
<dbReference type="InterPro" id="IPR009057">
    <property type="entry name" value="Homeodomain-like_sf"/>
</dbReference>
<dbReference type="Pfam" id="PF00440">
    <property type="entry name" value="TetR_N"/>
    <property type="match status" value="1"/>
</dbReference>
<dbReference type="PROSITE" id="PS01081">
    <property type="entry name" value="HTH_TETR_1"/>
    <property type="match status" value="1"/>
</dbReference>
<proteinExistence type="predicted"/>
<evidence type="ECO:0000256" key="2">
    <source>
        <dbReference type="PROSITE-ProRule" id="PRU00335"/>
    </source>
</evidence>
<dbReference type="SUPFAM" id="SSF46689">
    <property type="entry name" value="Homeodomain-like"/>
    <property type="match status" value="1"/>
</dbReference>
<evidence type="ECO:0000313" key="4">
    <source>
        <dbReference type="EMBL" id="SFN42250.1"/>
    </source>
</evidence>
<dbReference type="Gene3D" id="1.10.357.10">
    <property type="entry name" value="Tetracycline Repressor, domain 2"/>
    <property type="match status" value="1"/>
</dbReference>
<evidence type="ECO:0000259" key="3">
    <source>
        <dbReference type="PROSITE" id="PS50977"/>
    </source>
</evidence>
<gene>
    <name evidence="4" type="ORF">SAMN04488695_101822</name>
</gene>
<evidence type="ECO:0000256" key="1">
    <source>
        <dbReference type="ARBA" id="ARBA00023125"/>
    </source>
</evidence>
<keyword evidence="5" id="KW-1185">Reference proteome</keyword>
<protein>
    <submittedName>
        <fullName evidence="4">Regulatory protein, tetR family</fullName>
    </submittedName>
</protein>
<sequence>MGYNVFRYGGDIVKETRGTTRQEKALETKDKIYEVAMKKFITKGLEHTSISEICREAGVSIGSFYTHFENKEGVIYETFRRADLNFERFLQAERYKQNLYELILEYMEYYVQFVLTYDFEFIRRFYNTGNHYFVRGKRPMQDVLKTILKNRQPKLNEYYVKNTDDVVDMLFMTSRGIIFHWCLKEQGFDLQEVSRKQIEMVLKSVLLELE</sequence>
<dbReference type="InterPro" id="IPR023772">
    <property type="entry name" value="DNA-bd_HTH_TetR-type_CS"/>
</dbReference>
<dbReference type="STRING" id="398199.SAMN05421804_101414"/>
<feature type="DNA-binding region" description="H-T-H motif" evidence="2">
    <location>
        <begin position="49"/>
        <end position="68"/>
    </location>
</feature>
<dbReference type="PANTHER" id="PTHR43479:SF11">
    <property type="entry name" value="ACREF_ENVCD OPERON REPRESSOR-RELATED"/>
    <property type="match status" value="1"/>
</dbReference>
<name>A0A1I4YX92_9CLOT</name>
<dbReference type="EMBL" id="FOVK01000001">
    <property type="protein sequence ID" value="SFN42250.1"/>
    <property type="molecule type" value="Genomic_DNA"/>
</dbReference>
<accession>A0A1I4YX92</accession>
<dbReference type="GO" id="GO:0003677">
    <property type="term" value="F:DNA binding"/>
    <property type="evidence" value="ECO:0007669"/>
    <property type="project" value="UniProtKB-UniRule"/>
</dbReference>
<reference evidence="4 5" key="1">
    <citation type="submission" date="2016-10" db="EMBL/GenBank/DDBJ databases">
        <authorList>
            <person name="de Groot N.N."/>
        </authorList>
    </citation>
    <scope>NUCLEOTIDE SEQUENCE [LARGE SCALE GENOMIC DNA]</scope>
    <source>
        <strain evidence="4 5">ML2</strain>
    </source>
</reference>
<dbReference type="PANTHER" id="PTHR43479">
    <property type="entry name" value="ACREF/ENVCD OPERON REPRESSOR-RELATED"/>
    <property type="match status" value="1"/>
</dbReference>
<keyword evidence="1 2" id="KW-0238">DNA-binding</keyword>
<dbReference type="InterPro" id="IPR001647">
    <property type="entry name" value="HTH_TetR"/>
</dbReference>
<dbReference type="Proteomes" id="UP000181899">
    <property type="component" value="Unassembled WGS sequence"/>
</dbReference>
<dbReference type="PRINTS" id="PR00455">
    <property type="entry name" value="HTHTETR"/>
</dbReference>